<organism evidence="2 3">
    <name type="scientific">Bonamia ostreae</name>
    <dbReference type="NCBI Taxonomy" id="126728"/>
    <lineage>
        <taxon>Eukaryota</taxon>
        <taxon>Sar</taxon>
        <taxon>Rhizaria</taxon>
        <taxon>Endomyxa</taxon>
        <taxon>Ascetosporea</taxon>
        <taxon>Haplosporida</taxon>
        <taxon>Bonamia</taxon>
    </lineage>
</organism>
<gene>
    <name evidence="2" type="ORF">MHBO_001794</name>
</gene>
<proteinExistence type="predicted"/>
<keyword evidence="3" id="KW-1185">Reference proteome</keyword>
<name>A0ABV2AK78_9EUKA</name>
<reference evidence="2 3" key="1">
    <citation type="journal article" date="2024" name="BMC Biol.">
        <title>Comparative genomics of Ascetosporea gives new insight into the evolutionary basis for animal parasitism in Rhizaria.</title>
        <authorList>
            <person name="Hiltunen Thoren M."/>
            <person name="Onut-Brannstrom I."/>
            <person name="Alfjorden A."/>
            <person name="Peckova H."/>
            <person name="Swords F."/>
            <person name="Hooper C."/>
            <person name="Holzer A.S."/>
            <person name="Bass D."/>
            <person name="Burki F."/>
        </authorList>
    </citation>
    <scope>NUCLEOTIDE SEQUENCE [LARGE SCALE GENOMIC DNA]</scope>
    <source>
        <strain evidence="2">20-A016</strain>
    </source>
</reference>
<dbReference type="EMBL" id="JBDODL010000502">
    <property type="protein sequence ID" value="MES1920075.1"/>
    <property type="molecule type" value="Genomic_DNA"/>
</dbReference>
<feature type="coiled-coil region" evidence="1">
    <location>
        <begin position="281"/>
        <end position="308"/>
    </location>
</feature>
<protein>
    <submittedName>
        <fullName evidence="2">Uncharacterized protein</fullName>
    </submittedName>
</protein>
<feature type="coiled-coil region" evidence="1">
    <location>
        <begin position="120"/>
        <end position="163"/>
    </location>
</feature>
<sequence>MAEEEKRSGGALDDEMIFLLESINSDAHSIFQDNNDYLDTFYPPFSNKITKSEQDGTAIYSEKKRGQESESIFSSETANFNLSGIPETQSTFSTESKPDFMFKPDFIYKNVKNEKPDLQIELQKRELRAEKSRKARLRKKLHVEKLEQEVEQLQKMIKESLKRKHDPETTLNYQNRFLNPKKKKSAHFKQQKDKSIVIDVSKIKKVCEKSANSSKERLTKALYYLESVGDCLVPGNQVKFLLWIFTQKEEFYSKRLPESLFKGLDIPTEKIKKALKDRNVMKNDRDKMEFLVERLKKLQEKIKEHLVGASALANKIRSQLSSDQLMRFFRWMKATECKEIMGKISETEIFKNPVQPPLITVN</sequence>
<keyword evidence="1" id="KW-0175">Coiled coil</keyword>
<evidence type="ECO:0000256" key="1">
    <source>
        <dbReference type="SAM" id="Coils"/>
    </source>
</evidence>
<dbReference type="Proteomes" id="UP001439008">
    <property type="component" value="Unassembled WGS sequence"/>
</dbReference>
<comment type="caution">
    <text evidence="2">The sequence shown here is derived from an EMBL/GenBank/DDBJ whole genome shotgun (WGS) entry which is preliminary data.</text>
</comment>
<evidence type="ECO:0000313" key="2">
    <source>
        <dbReference type="EMBL" id="MES1920075.1"/>
    </source>
</evidence>
<evidence type="ECO:0000313" key="3">
    <source>
        <dbReference type="Proteomes" id="UP001439008"/>
    </source>
</evidence>
<accession>A0ABV2AK78</accession>